<evidence type="ECO:0000313" key="3">
    <source>
        <dbReference type="Proteomes" id="UP000016702"/>
    </source>
</evidence>
<feature type="transmembrane region" description="Helical" evidence="1">
    <location>
        <begin position="98"/>
        <end position="118"/>
    </location>
</feature>
<gene>
    <name evidence="2" type="ORF">PP4_48310</name>
</gene>
<proteinExistence type="predicted"/>
<sequence>MGKRMLDAPFFDPRMPWWFDQVAKDYSQKLATLGKWLFVGSGGLFFVPLTQWLALGLAGVLLVSAVILGRAYNKHVDEFIEHTSLANLIKIFAPTWRFVLMTSILLGVGCGLTEWSFFAEYKQMIIGLFVSGGILDLAKGLFSN</sequence>
<accession>A0ABN5UU85</accession>
<name>A0ABN5UU85_PSEPU</name>
<protein>
    <submittedName>
        <fullName evidence="2">Uncharacterized protein</fullName>
    </submittedName>
</protein>
<dbReference type="Proteomes" id="UP000016702">
    <property type="component" value="Chromosome"/>
</dbReference>
<keyword evidence="1" id="KW-1133">Transmembrane helix</keyword>
<organism evidence="2 3">
    <name type="scientific">Pseudomonas putida NBRC 14164</name>
    <dbReference type="NCBI Taxonomy" id="1211579"/>
    <lineage>
        <taxon>Bacteria</taxon>
        <taxon>Pseudomonadati</taxon>
        <taxon>Pseudomonadota</taxon>
        <taxon>Gammaproteobacteria</taxon>
        <taxon>Pseudomonadales</taxon>
        <taxon>Pseudomonadaceae</taxon>
        <taxon>Pseudomonas</taxon>
    </lineage>
</organism>
<evidence type="ECO:0000256" key="1">
    <source>
        <dbReference type="SAM" id="Phobius"/>
    </source>
</evidence>
<keyword evidence="1" id="KW-0472">Membrane</keyword>
<dbReference type="EMBL" id="AP013070">
    <property type="protein sequence ID" value="BAN56684.1"/>
    <property type="molecule type" value="Genomic_DNA"/>
</dbReference>
<evidence type="ECO:0000313" key="2">
    <source>
        <dbReference type="EMBL" id="BAN56684.1"/>
    </source>
</evidence>
<reference evidence="2 3" key="1">
    <citation type="journal article" date="2014" name="Genome Announc.">
        <title>The Complete Genome Sequence of Pseudomonas putida NBRC 14164T Confirms High Intraspecies Variation.</title>
        <authorList>
            <person name="Ohji S."/>
            <person name="Yamazoe A."/>
            <person name="Hosoyama A."/>
            <person name="Tsuchikane K."/>
            <person name="Ezaki T."/>
            <person name="Fujita N."/>
        </authorList>
    </citation>
    <scope>NUCLEOTIDE SEQUENCE [LARGE SCALE GENOMIC DNA]</scope>
    <source>
        <strain evidence="2 3">NBRC 14164</strain>
    </source>
</reference>
<keyword evidence="1" id="KW-0812">Transmembrane</keyword>
<keyword evidence="3" id="KW-1185">Reference proteome</keyword>
<feature type="transmembrane region" description="Helical" evidence="1">
    <location>
        <begin position="45"/>
        <end position="68"/>
    </location>
</feature>